<dbReference type="HOGENOM" id="CLU_3204788_0_0_9"/>
<name>D4KWF0_9FIRM</name>
<evidence type="ECO:0000256" key="1">
    <source>
        <dbReference type="SAM" id="MobiDB-lite"/>
    </source>
</evidence>
<sequence>MREAGQKIANTFRTFADKETVDYSEKGKKTSQSDDSSCKQICDSS</sequence>
<proteinExistence type="predicted"/>
<reference evidence="2 3" key="2">
    <citation type="submission" date="2010-03" db="EMBL/GenBank/DDBJ databases">
        <authorList>
            <person name="Pajon A."/>
        </authorList>
    </citation>
    <scope>NUCLEOTIDE SEQUENCE [LARGE SCALE GENOMIC DNA]</scope>
    <source>
        <strain evidence="2 3">XB6B4</strain>
    </source>
</reference>
<evidence type="ECO:0000313" key="2">
    <source>
        <dbReference type="EMBL" id="CBL11690.1"/>
    </source>
</evidence>
<reference evidence="2 3" key="1">
    <citation type="submission" date="2010-03" db="EMBL/GenBank/DDBJ databases">
        <title>The genome sequence of Roseburia intestinalis XB6B4.</title>
        <authorList>
            <consortium name="metaHIT consortium -- http://www.metahit.eu/"/>
            <person name="Pajon A."/>
            <person name="Turner K."/>
            <person name="Parkhill J."/>
            <person name="Bernalier A."/>
        </authorList>
    </citation>
    <scope>NUCLEOTIDE SEQUENCE [LARGE SCALE GENOMIC DNA]</scope>
    <source>
        <strain evidence="2 3">XB6B4</strain>
    </source>
</reference>
<feature type="compositionally biased region" description="Polar residues" evidence="1">
    <location>
        <begin position="33"/>
        <end position="45"/>
    </location>
</feature>
<evidence type="ECO:0000313" key="3">
    <source>
        <dbReference type="Proteomes" id="UP000008953"/>
    </source>
</evidence>
<dbReference type="Proteomes" id="UP000008953">
    <property type="component" value="Chromosome"/>
</dbReference>
<organism evidence="2 3">
    <name type="scientific">Roseburia intestinalis XB6B4</name>
    <dbReference type="NCBI Taxonomy" id="718255"/>
    <lineage>
        <taxon>Bacteria</taxon>
        <taxon>Bacillati</taxon>
        <taxon>Bacillota</taxon>
        <taxon>Clostridia</taxon>
        <taxon>Lachnospirales</taxon>
        <taxon>Lachnospiraceae</taxon>
        <taxon>Roseburia</taxon>
    </lineage>
</organism>
<accession>D4KWF0</accession>
<dbReference type="AlphaFoldDB" id="D4KWF0"/>
<dbReference type="PATRIC" id="fig|718255.3.peg.2231"/>
<dbReference type="EMBL" id="FP929050">
    <property type="protein sequence ID" value="CBL11690.1"/>
    <property type="molecule type" value="Genomic_DNA"/>
</dbReference>
<gene>
    <name evidence="2" type="ORF">RO1_10280</name>
</gene>
<feature type="region of interest" description="Disordered" evidence="1">
    <location>
        <begin position="20"/>
        <end position="45"/>
    </location>
</feature>
<feature type="compositionally biased region" description="Basic and acidic residues" evidence="1">
    <location>
        <begin position="20"/>
        <end position="32"/>
    </location>
</feature>
<protein>
    <submittedName>
        <fullName evidence="2">Uncharacterized protein</fullName>
    </submittedName>
</protein>
<dbReference type="KEGG" id="rix:RO1_10280"/>